<reference evidence="1" key="1">
    <citation type="submission" date="2023-05" db="EMBL/GenBank/DDBJ databases">
        <authorList>
            <person name="Stuckert A."/>
        </authorList>
    </citation>
    <scope>NUCLEOTIDE SEQUENCE</scope>
</reference>
<name>A0ABN9EEP0_9NEOB</name>
<evidence type="ECO:0000313" key="1">
    <source>
        <dbReference type="EMBL" id="CAI9582186.1"/>
    </source>
</evidence>
<comment type="caution">
    <text evidence="1">The sequence shown here is derived from an EMBL/GenBank/DDBJ whole genome shotgun (WGS) entry which is preliminary data.</text>
</comment>
<protein>
    <submittedName>
        <fullName evidence="1">Uncharacterized protein</fullName>
    </submittedName>
</protein>
<sequence>MEAYPANTAIFYSSNQYIPQLLSFVPLAPPSKIVSSQDQGPPIPLVLNCIVAVLSPLIL</sequence>
<proteinExistence type="predicted"/>
<evidence type="ECO:0000313" key="2">
    <source>
        <dbReference type="Proteomes" id="UP001162483"/>
    </source>
</evidence>
<accession>A0ABN9EEP0</accession>
<keyword evidence="2" id="KW-1185">Reference proteome</keyword>
<gene>
    <name evidence="1" type="ORF">SPARVUS_LOCUS9616761</name>
</gene>
<organism evidence="1 2">
    <name type="scientific">Staurois parvus</name>
    <dbReference type="NCBI Taxonomy" id="386267"/>
    <lineage>
        <taxon>Eukaryota</taxon>
        <taxon>Metazoa</taxon>
        <taxon>Chordata</taxon>
        <taxon>Craniata</taxon>
        <taxon>Vertebrata</taxon>
        <taxon>Euteleostomi</taxon>
        <taxon>Amphibia</taxon>
        <taxon>Batrachia</taxon>
        <taxon>Anura</taxon>
        <taxon>Neobatrachia</taxon>
        <taxon>Ranoidea</taxon>
        <taxon>Ranidae</taxon>
        <taxon>Staurois</taxon>
    </lineage>
</organism>
<dbReference type="Proteomes" id="UP001162483">
    <property type="component" value="Unassembled WGS sequence"/>
</dbReference>
<dbReference type="EMBL" id="CATNWA010015340">
    <property type="protein sequence ID" value="CAI9582186.1"/>
    <property type="molecule type" value="Genomic_DNA"/>
</dbReference>